<reference evidence="2" key="1">
    <citation type="journal article" date="2020" name="Stud. Mycol.">
        <title>101 Dothideomycetes genomes: a test case for predicting lifestyles and emergence of pathogens.</title>
        <authorList>
            <person name="Haridas S."/>
            <person name="Albert R."/>
            <person name="Binder M."/>
            <person name="Bloem J."/>
            <person name="Labutti K."/>
            <person name="Salamov A."/>
            <person name="Andreopoulos B."/>
            <person name="Baker S."/>
            <person name="Barry K."/>
            <person name="Bills G."/>
            <person name="Bluhm B."/>
            <person name="Cannon C."/>
            <person name="Castanera R."/>
            <person name="Culley D."/>
            <person name="Daum C."/>
            <person name="Ezra D."/>
            <person name="Gonzalez J."/>
            <person name="Henrissat B."/>
            <person name="Kuo A."/>
            <person name="Liang C."/>
            <person name="Lipzen A."/>
            <person name="Lutzoni F."/>
            <person name="Magnuson J."/>
            <person name="Mondo S."/>
            <person name="Nolan M."/>
            <person name="Ohm R."/>
            <person name="Pangilinan J."/>
            <person name="Park H.-J."/>
            <person name="Ramirez L."/>
            <person name="Alfaro M."/>
            <person name="Sun H."/>
            <person name="Tritt A."/>
            <person name="Yoshinaga Y."/>
            <person name="Zwiers L.-H."/>
            <person name="Turgeon B."/>
            <person name="Goodwin S."/>
            <person name="Spatafora J."/>
            <person name="Crous P."/>
            <person name="Grigoriev I."/>
        </authorList>
    </citation>
    <scope>NUCLEOTIDE SEQUENCE</scope>
    <source>
        <strain evidence="2">CBS 627.86</strain>
    </source>
</reference>
<evidence type="ECO:0000313" key="2">
    <source>
        <dbReference type="EMBL" id="KAF2118879.1"/>
    </source>
</evidence>
<dbReference type="AlphaFoldDB" id="A0A6A5ZHC8"/>
<protein>
    <submittedName>
        <fullName evidence="2">Uncharacterized protein</fullName>
    </submittedName>
</protein>
<dbReference type="EMBL" id="ML977316">
    <property type="protein sequence ID" value="KAF2118879.1"/>
    <property type="molecule type" value="Genomic_DNA"/>
</dbReference>
<name>A0A6A5ZHC8_9PLEO</name>
<dbReference type="Proteomes" id="UP000799770">
    <property type="component" value="Unassembled WGS sequence"/>
</dbReference>
<sequence length="161" mass="17048">MFRYISRSRSHRDGSEERAGDGHNVDMSGSKQCGSPARSCAGAISRLCSLAAANEAAGRARRAGASGALKLFDVLVQTASPKSWWCSSGEGRRPVCGVGCESASKRNSCHGLALKPASKLEAFFNVAIPTLLLCTTAIDSSPVFPAPLKRPRPRPDLRMTS</sequence>
<organism evidence="2 3">
    <name type="scientific">Lophiotrema nucula</name>
    <dbReference type="NCBI Taxonomy" id="690887"/>
    <lineage>
        <taxon>Eukaryota</taxon>
        <taxon>Fungi</taxon>
        <taxon>Dikarya</taxon>
        <taxon>Ascomycota</taxon>
        <taxon>Pezizomycotina</taxon>
        <taxon>Dothideomycetes</taxon>
        <taxon>Pleosporomycetidae</taxon>
        <taxon>Pleosporales</taxon>
        <taxon>Lophiotremataceae</taxon>
        <taxon>Lophiotrema</taxon>
    </lineage>
</organism>
<feature type="compositionally biased region" description="Basic and acidic residues" evidence="1">
    <location>
        <begin position="11"/>
        <end position="24"/>
    </location>
</feature>
<keyword evidence="3" id="KW-1185">Reference proteome</keyword>
<evidence type="ECO:0000256" key="1">
    <source>
        <dbReference type="SAM" id="MobiDB-lite"/>
    </source>
</evidence>
<evidence type="ECO:0000313" key="3">
    <source>
        <dbReference type="Proteomes" id="UP000799770"/>
    </source>
</evidence>
<proteinExistence type="predicted"/>
<gene>
    <name evidence="2" type="ORF">BDV96DRAFT_366257</name>
</gene>
<feature type="region of interest" description="Disordered" evidence="1">
    <location>
        <begin position="1"/>
        <end position="31"/>
    </location>
</feature>
<accession>A0A6A5ZHC8</accession>
<feature type="compositionally biased region" description="Basic residues" evidence="1">
    <location>
        <begin position="1"/>
        <end position="10"/>
    </location>
</feature>